<evidence type="ECO:0000313" key="2">
    <source>
        <dbReference type="EMBL" id="KPL85473.1"/>
    </source>
</evidence>
<feature type="transmembrane region" description="Helical" evidence="1">
    <location>
        <begin position="141"/>
        <end position="162"/>
    </location>
</feature>
<evidence type="ECO:0000313" key="3">
    <source>
        <dbReference type="Proteomes" id="UP000050277"/>
    </source>
</evidence>
<comment type="caution">
    <text evidence="2">The sequence shown here is derived from an EMBL/GenBank/DDBJ whole genome shotgun (WGS) entry which is preliminary data.</text>
</comment>
<organism evidence="2 3">
    <name type="scientific">Herpetosiphon geysericola</name>
    <dbReference type="NCBI Taxonomy" id="70996"/>
    <lineage>
        <taxon>Bacteria</taxon>
        <taxon>Bacillati</taxon>
        <taxon>Chloroflexota</taxon>
        <taxon>Chloroflexia</taxon>
        <taxon>Herpetosiphonales</taxon>
        <taxon>Herpetosiphonaceae</taxon>
        <taxon>Herpetosiphon</taxon>
    </lineage>
</organism>
<dbReference type="RefSeq" id="WP_054535793.1">
    <property type="nucleotide sequence ID" value="NZ_LGKP01000025.1"/>
</dbReference>
<feature type="transmembrane region" description="Helical" evidence="1">
    <location>
        <begin position="83"/>
        <end position="104"/>
    </location>
</feature>
<evidence type="ECO:0000256" key="1">
    <source>
        <dbReference type="SAM" id="Phobius"/>
    </source>
</evidence>
<keyword evidence="1" id="KW-0812">Transmembrane</keyword>
<protein>
    <recommendedName>
        <fullName evidence="4">Zinc ribbon domain-containing protein</fullName>
    </recommendedName>
</protein>
<reference evidence="2 3" key="1">
    <citation type="submission" date="2015-07" db="EMBL/GenBank/DDBJ databases">
        <title>Whole genome sequence of Herpetosiphon geysericola DSM 7119.</title>
        <authorList>
            <person name="Hemp J."/>
            <person name="Ward L.M."/>
            <person name="Pace L.A."/>
            <person name="Fischer W.W."/>
        </authorList>
    </citation>
    <scope>NUCLEOTIDE SEQUENCE [LARGE SCALE GENOMIC DNA]</scope>
    <source>
        <strain evidence="2 3">DSM 7119</strain>
    </source>
</reference>
<feature type="transmembrane region" description="Helical" evidence="1">
    <location>
        <begin position="33"/>
        <end position="54"/>
    </location>
</feature>
<feature type="transmembrane region" description="Helical" evidence="1">
    <location>
        <begin position="110"/>
        <end position="129"/>
    </location>
</feature>
<sequence length="170" mass="18609">MQCPHCTKVIAVSTNTCPYCGSKLSQGLNQLQIIGLVMVGVASLILVAIFLPLIQIDQTGQAFKLIDGFMRDQLTPWPERWRFMSYTLVVIGCIAFISAVGSTLKLRQNWATSATSIAGTTLLFIRVMFRAEIKGSSYGEGFWLLVIGAVGLLLSGALFRYLTRSQPNVS</sequence>
<dbReference type="STRING" id="70996.SE18_17765"/>
<dbReference type="Proteomes" id="UP000050277">
    <property type="component" value="Unassembled WGS sequence"/>
</dbReference>
<dbReference type="EMBL" id="LGKP01000025">
    <property type="protein sequence ID" value="KPL85473.1"/>
    <property type="molecule type" value="Genomic_DNA"/>
</dbReference>
<name>A0A0P6Y8T1_9CHLR</name>
<keyword evidence="3" id="KW-1185">Reference proteome</keyword>
<evidence type="ECO:0008006" key="4">
    <source>
        <dbReference type="Google" id="ProtNLM"/>
    </source>
</evidence>
<keyword evidence="1" id="KW-1133">Transmembrane helix</keyword>
<accession>A0A0P6Y8T1</accession>
<gene>
    <name evidence="2" type="ORF">SE18_17765</name>
</gene>
<proteinExistence type="predicted"/>
<dbReference type="AlphaFoldDB" id="A0A0P6Y8T1"/>
<keyword evidence="1" id="KW-0472">Membrane</keyword>